<organism evidence="2 3">
    <name type="scientific">Paraphoma chrysanthemicola</name>
    <dbReference type="NCBI Taxonomy" id="798071"/>
    <lineage>
        <taxon>Eukaryota</taxon>
        <taxon>Fungi</taxon>
        <taxon>Dikarya</taxon>
        <taxon>Ascomycota</taxon>
        <taxon>Pezizomycotina</taxon>
        <taxon>Dothideomycetes</taxon>
        <taxon>Pleosporomycetidae</taxon>
        <taxon>Pleosporales</taxon>
        <taxon>Pleosporineae</taxon>
        <taxon>Phaeosphaeriaceae</taxon>
        <taxon>Paraphoma</taxon>
    </lineage>
</organism>
<dbReference type="Proteomes" id="UP000813461">
    <property type="component" value="Unassembled WGS sequence"/>
</dbReference>
<dbReference type="InterPro" id="IPR010730">
    <property type="entry name" value="HET"/>
</dbReference>
<dbReference type="PANTHER" id="PTHR24148:SF73">
    <property type="entry name" value="HET DOMAIN PROTEIN (AFU_ORTHOLOGUE AFUA_8G01020)"/>
    <property type="match status" value="1"/>
</dbReference>
<dbReference type="InterPro" id="IPR052895">
    <property type="entry name" value="HetReg/Transcr_Mod"/>
</dbReference>
<gene>
    <name evidence="2" type="ORF">FB567DRAFT_444290</name>
</gene>
<comment type="caution">
    <text evidence="2">The sequence shown here is derived from an EMBL/GenBank/DDBJ whole genome shotgun (WGS) entry which is preliminary data.</text>
</comment>
<dbReference type="EMBL" id="JAGMVJ010000011">
    <property type="protein sequence ID" value="KAH7086568.1"/>
    <property type="molecule type" value="Genomic_DNA"/>
</dbReference>
<dbReference type="OrthoDB" id="5386682at2759"/>
<dbReference type="PANTHER" id="PTHR24148">
    <property type="entry name" value="ANKYRIN REPEAT DOMAIN-CONTAINING PROTEIN 39 HOMOLOG-RELATED"/>
    <property type="match status" value="1"/>
</dbReference>
<accession>A0A8K0R6S0</accession>
<reference evidence="2" key="1">
    <citation type="journal article" date="2021" name="Nat. Commun.">
        <title>Genetic determinants of endophytism in the Arabidopsis root mycobiome.</title>
        <authorList>
            <person name="Mesny F."/>
            <person name="Miyauchi S."/>
            <person name="Thiergart T."/>
            <person name="Pickel B."/>
            <person name="Atanasova L."/>
            <person name="Karlsson M."/>
            <person name="Huettel B."/>
            <person name="Barry K.W."/>
            <person name="Haridas S."/>
            <person name="Chen C."/>
            <person name="Bauer D."/>
            <person name="Andreopoulos W."/>
            <person name="Pangilinan J."/>
            <person name="LaButti K."/>
            <person name="Riley R."/>
            <person name="Lipzen A."/>
            <person name="Clum A."/>
            <person name="Drula E."/>
            <person name="Henrissat B."/>
            <person name="Kohler A."/>
            <person name="Grigoriev I.V."/>
            <person name="Martin F.M."/>
            <person name="Hacquard S."/>
        </authorList>
    </citation>
    <scope>NUCLEOTIDE SEQUENCE</scope>
    <source>
        <strain evidence="2">MPI-SDFR-AT-0120</strain>
    </source>
</reference>
<feature type="domain" description="Heterokaryon incompatibility" evidence="1">
    <location>
        <begin position="73"/>
        <end position="204"/>
    </location>
</feature>
<dbReference type="Pfam" id="PF06985">
    <property type="entry name" value="HET"/>
    <property type="match status" value="1"/>
</dbReference>
<proteinExistence type="predicted"/>
<sequence>MTHLHDIVFEAPDSKTSQGPFPERGAHLASISPFQYDPLDLSSQMFRLLKVHPQRPDRHIEVTMWHSDMHTEYRCLSYVWGKSNDCQPITLNGQLFNVRQNLHDFLDHASQSAISGPIWIDAVCIDQANVAERGHQVQRMGDIYSRAQEVMIWLGKHIKIRETGEWIRSPQYCNILNPFSEQVEDQLNAICSHTCWSRAWIAQEILLQSNVSIVHPDANLP</sequence>
<keyword evidence="3" id="KW-1185">Reference proteome</keyword>
<protein>
    <submittedName>
        <fullName evidence="2">Heterokaryon incompatibility protein-domain-containing protein</fullName>
    </submittedName>
</protein>
<evidence type="ECO:0000259" key="1">
    <source>
        <dbReference type="Pfam" id="PF06985"/>
    </source>
</evidence>
<evidence type="ECO:0000313" key="3">
    <source>
        <dbReference type="Proteomes" id="UP000813461"/>
    </source>
</evidence>
<dbReference type="AlphaFoldDB" id="A0A8K0R6S0"/>
<evidence type="ECO:0000313" key="2">
    <source>
        <dbReference type="EMBL" id="KAH7086568.1"/>
    </source>
</evidence>
<name>A0A8K0R6S0_9PLEO</name>